<dbReference type="InterPro" id="IPR014105">
    <property type="entry name" value="Carotenoid/retinoid_OxRdtase"/>
</dbReference>
<dbReference type="EMBL" id="CAEZUH010000003">
    <property type="protein sequence ID" value="CAB4585751.1"/>
    <property type="molecule type" value="Genomic_DNA"/>
</dbReference>
<dbReference type="InterPro" id="IPR002937">
    <property type="entry name" value="Amino_oxidase"/>
</dbReference>
<dbReference type="Pfam" id="PF01593">
    <property type="entry name" value="Amino_oxidase"/>
    <property type="match status" value="1"/>
</dbReference>
<name>A0A6J6FA88_9ZZZZ</name>
<dbReference type="NCBIfam" id="TIGR02734">
    <property type="entry name" value="crtI_fam"/>
    <property type="match status" value="1"/>
</dbReference>
<dbReference type="SUPFAM" id="SSF51905">
    <property type="entry name" value="FAD/NAD(P)-binding domain"/>
    <property type="match status" value="1"/>
</dbReference>
<gene>
    <name evidence="5" type="ORF">UFOPK1798_00093</name>
</gene>
<dbReference type="PRINTS" id="PR00419">
    <property type="entry name" value="ADXRDTASE"/>
</dbReference>
<evidence type="ECO:0000313" key="5">
    <source>
        <dbReference type="EMBL" id="CAB4585751.1"/>
    </source>
</evidence>
<dbReference type="GO" id="GO:0016117">
    <property type="term" value="P:carotenoid biosynthetic process"/>
    <property type="evidence" value="ECO:0007669"/>
    <property type="project" value="UniProtKB-KW"/>
</dbReference>
<dbReference type="AlphaFoldDB" id="A0A6J6FA88"/>
<dbReference type="PANTHER" id="PTHR43734:SF1">
    <property type="entry name" value="PHYTOENE DESATURASE"/>
    <property type="match status" value="1"/>
</dbReference>
<dbReference type="InterPro" id="IPR036188">
    <property type="entry name" value="FAD/NAD-bd_sf"/>
</dbReference>
<feature type="domain" description="Amine oxidase" evidence="4">
    <location>
        <begin position="11"/>
        <end position="292"/>
    </location>
</feature>
<evidence type="ECO:0000256" key="1">
    <source>
        <dbReference type="ARBA" id="ARBA00004829"/>
    </source>
</evidence>
<dbReference type="GO" id="GO:0016491">
    <property type="term" value="F:oxidoreductase activity"/>
    <property type="evidence" value="ECO:0007669"/>
    <property type="project" value="UniProtKB-KW"/>
</dbReference>
<evidence type="ECO:0000259" key="4">
    <source>
        <dbReference type="Pfam" id="PF01593"/>
    </source>
</evidence>
<evidence type="ECO:0000256" key="3">
    <source>
        <dbReference type="ARBA" id="ARBA00023002"/>
    </source>
</evidence>
<dbReference type="PANTHER" id="PTHR43734">
    <property type="entry name" value="PHYTOENE DESATURASE"/>
    <property type="match status" value="1"/>
</dbReference>
<protein>
    <submittedName>
        <fullName evidence="5">Unannotated protein</fullName>
    </submittedName>
</protein>
<organism evidence="5">
    <name type="scientific">freshwater metagenome</name>
    <dbReference type="NCBI Taxonomy" id="449393"/>
    <lineage>
        <taxon>unclassified sequences</taxon>
        <taxon>metagenomes</taxon>
        <taxon>ecological metagenomes</taxon>
    </lineage>
</organism>
<evidence type="ECO:0000256" key="2">
    <source>
        <dbReference type="ARBA" id="ARBA00022746"/>
    </source>
</evidence>
<accession>A0A6J6FA88</accession>
<sequence length="497" mass="55376">MAKISVIGAGIGGMSAAARLAKNGHEVTIFENSERSGGKCRTEWFGDFAFDTGPSLLTLPAVYRDLFLKTGKRLEHILELVPVDPAFKYNFTDGKSITFPNLSNPKTYQEISRVLGDKSGQDWKKIIDRAERMWELSREQFVESELDSIWPLLKNKNLFRQIKEIAPFTSLRQLSNKMDLDPHLKMIIDRYATYTGSDPRRAPAVLLTIAFVESAFGAWHIKGGIGQLSNALQTRCQDLGVKFEFNSRVTEITVDHDRTKGIVIKDKTFIASDLVVANADAEHVYNNLISKKVKSARYEREKLKRSTKSLSGFSLLLGLDNSRGKNVELAHHNVFFPQNYDNEFEDVFNRKIPVDDPTIYICAPKDDSMVKSVNKESWFVLVNAPRHEPDSGWDWQQNGDIYAKKILNKLDGLGMNVSPRLEFLKYRTPADLENYAMAPGGSIYGTSSNSAASAFLRARNRSKTKGLFCVGGSAHPGGGLPLVGISAEIVANCIGKA</sequence>
<dbReference type="Gene3D" id="3.50.50.60">
    <property type="entry name" value="FAD/NAD(P)-binding domain"/>
    <property type="match status" value="2"/>
</dbReference>
<comment type="pathway">
    <text evidence="1">Carotenoid biosynthesis.</text>
</comment>
<keyword evidence="3" id="KW-0560">Oxidoreductase</keyword>
<reference evidence="5" key="1">
    <citation type="submission" date="2020-05" db="EMBL/GenBank/DDBJ databases">
        <authorList>
            <person name="Chiriac C."/>
            <person name="Salcher M."/>
            <person name="Ghai R."/>
            <person name="Kavagutti S V."/>
        </authorList>
    </citation>
    <scope>NUCLEOTIDE SEQUENCE</scope>
</reference>
<proteinExistence type="predicted"/>
<keyword evidence="2" id="KW-0125">Carotenoid biosynthesis</keyword>